<evidence type="ECO:0000256" key="3">
    <source>
        <dbReference type="ARBA" id="ARBA00022617"/>
    </source>
</evidence>
<evidence type="ECO:0000256" key="4">
    <source>
        <dbReference type="ARBA" id="ARBA00022660"/>
    </source>
</evidence>
<dbReference type="Gene3D" id="1.10.760.10">
    <property type="entry name" value="Cytochrome c-like domain"/>
    <property type="match status" value="1"/>
</dbReference>
<sequence length="158" mass="16237">MRFGSHFLTVFLPGTVLSRVVLCGAAPVLLAASLLAPGVARADSATAVAGPLQPLTTGAAVYQHVCQGCHMADGKGASGAGAGFPAFAGNTKLQTADYPVYTILNGHGGMPSFAGLLTDKQVADVVNFIRTHFGNHFSDPVTVGDVSPMRPVLTKEEE</sequence>
<keyword evidence="4" id="KW-0679">Respiratory chain</keyword>
<dbReference type="SUPFAM" id="SSF46626">
    <property type="entry name" value="Cytochrome c"/>
    <property type="match status" value="1"/>
</dbReference>
<accession>A0ABX0JNQ2</accession>
<comment type="cofactor">
    <cofactor evidence="1">
        <name>heme c</name>
        <dbReference type="ChEBI" id="CHEBI:61717"/>
    </cofactor>
</comment>
<dbReference type="PANTHER" id="PTHR35008">
    <property type="entry name" value="BLL4482 PROTEIN-RELATED"/>
    <property type="match status" value="1"/>
</dbReference>
<protein>
    <submittedName>
        <fullName evidence="10">C-type cytochrome</fullName>
    </submittedName>
</protein>
<evidence type="ECO:0000256" key="1">
    <source>
        <dbReference type="ARBA" id="ARBA00001926"/>
    </source>
</evidence>
<dbReference type="InterPro" id="IPR051459">
    <property type="entry name" value="Cytochrome_c-type_DH"/>
</dbReference>
<dbReference type="PRINTS" id="PR00605">
    <property type="entry name" value="CYTCHROMECIC"/>
</dbReference>
<organism evidence="10 11">
    <name type="scientific">Acetobacter musti</name>
    <dbReference type="NCBI Taxonomy" id="864732"/>
    <lineage>
        <taxon>Bacteria</taxon>
        <taxon>Pseudomonadati</taxon>
        <taxon>Pseudomonadota</taxon>
        <taxon>Alphaproteobacteria</taxon>
        <taxon>Acetobacterales</taxon>
        <taxon>Acetobacteraceae</taxon>
        <taxon>Acetobacter</taxon>
    </lineage>
</organism>
<keyword evidence="5 8" id="KW-0479">Metal-binding</keyword>
<dbReference type="InterPro" id="IPR036909">
    <property type="entry name" value="Cyt_c-like_dom_sf"/>
</dbReference>
<evidence type="ECO:0000256" key="6">
    <source>
        <dbReference type="ARBA" id="ARBA00022982"/>
    </source>
</evidence>
<dbReference type="EMBL" id="WOTB01000009">
    <property type="protein sequence ID" value="NHN84659.1"/>
    <property type="molecule type" value="Genomic_DNA"/>
</dbReference>
<reference evidence="10 11" key="1">
    <citation type="journal article" date="2020" name="Int. J. Syst. Evol. Microbiol.">
        <title>Novel acetic acid bacteria from cider fermentations: Acetobacter conturbans sp. nov. and Acetobacter fallax sp. nov.</title>
        <authorList>
            <person name="Sombolestani A.S."/>
            <person name="Cleenwerck I."/>
            <person name="Cnockaert M."/>
            <person name="Borremans W."/>
            <person name="Wieme A.D."/>
            <person name="De Vuyst L."/>
            <person name="Vandamme P."/>
        </authorList>
    </citation>
    <scope>NUCLEOTIDE SEQUENCE [LARGE SCALE GENOMIC DNA]</scope>
    <source>
        <strain evidence="10 11">LMG 30640</strain>
    </source>
</reference>
<evidence type="ECO:0000256" key="2">
    <source>
        <dbReference type="ARBA" id="ARBA00022448"/>
    </source>
</evidence>
<evidence type="ECO:0000256" key="7">
    <source>
        <dbReference type="ARBA" id="ARBA00023004"/>
    </source>
</evidence>
<keyword evidence="6" id="KW-0249">Electron transport</keyword>
<keyword evidence="7 8" id="KW-0408">Iron</keyword>
<comment type="caution">
    <text evidence="10">The sequence shown here is derived from an EMBL/GenBank/DDBJ whole genome shotgun (WGS) entry which is preliminary data.</text>
</comment>
<dbReference type="RefSeq" id="WP_173583060.1">
    <property type="nucleotide sequence ID" value="NZ_WOTB01000009.1"/>
</dbReference>
<keyword evidence="2" id="KW-0813">Transport</keyword>
<dbReference type="InterPro" id="IPR008168">
    <property type="entry name" value="Cyt_C_IC"/>
</dbReference>
<dbReference type="PANTHER" id="PTHR35008:SF9">
    <property type="entry name" value="CYTOCHROME C DOMAIN-CONTAINING PROTEIN"/>
    <property type="match status" value="1"/>
</dbReference>
<proteinExistence type="predicted"/>
<feature type="domain" description="Cytochrome c" evidence="9">
    <location>
        <begin position="53"/>
        <end position="133"/>
    </location>
</feature>
<dbReference type="PROSITE" id="PS51007">
    <property type="entry name" value="CYTC"/>
    <property type="match status" value="1"/>
</dbReference>
<evidence type="ECO:0000256" key="5">
    <source>
        <dbReference type="ARBA" id="ARBA00022723"/>
    </source>
</evidence>
<keyword evidence="11" id="KW-1185">Reference proteome</keyword>
<name>A0ABX0JNQ2_9PROT</name>
<evidence type="ECO:0000256" key="8">
    <source>
        <dbReference type="PROSITE-ProRule" id="PRU00433"/>
    </source>
</evidence>
<dbReference type="Proteomes" id="UP000635278">
    <property type="component" value="Unassembled WGS sequence"/>
</dbReference>
<gene>
    <name evidence="10" type="ORF">GOB93_08375</name>
</gene>
<evidence type="ECO:0000313" key="11">
    <source>
        <dbReference type="Proteomes" id="UP000635278"/>
    </source>
</evidence>
<evidence type="ECO:0000313" key="10">
    <source>
        <dbReference type="EMBL" id="NHN84659.1"/>
    </source>
</evidence>
<dbReference type="InterPro" id="IPR009056">
    <property type="entry name" value="Cyt_c-like_dom"/>
</dbReference>
<keyword evidence="3 8" id="KW-0349">Heme</keyword>
<evidence type="ECO:0000259" key="9">
    <source>
        <dbReference type="PROSITE" id="PS51007"/>
    </source>
</evidence>
<dbReference type="Pfam" id="PF13442">
    <property type="entry name" value="Cytochrome_CBB3"/>
    <property type="match status" value="1"/>
</dbReference>